<evidence type="ECO:0000256" key="1">
    <source>
        <dbReference type="SAM" id="Phobius"/>
    </source>
</evidence>
<keyword evidence="1" id="KW-1133">Transmembrane helix</keyword>
<dbReference type="Pfam" id="PF19744">
    <property type="entry name" value="DUF6232"/>
    <property type="match status" value="1"/>
</dbReference>
<evidence type="ECO:0000313" key="2">
    <source>
        <dbReference type="EMBL" id="GAN66914.1"/>
    </source>
</evidence>
<sequence length="136" mass="15122">MSEEYFYKEGPISVTKYLLTYWDASFAMAHIDSVWIRRQNTQIYGVLATVLLAFSALAGAAILLGNNHPKTDQSGEFIVIGLTTIVGIAFTYLALNPKHYLRFRSTGGDSRTIECRDYAMIGPLKLAIERAIIARG</sequence>
<protein>
    <submittedName>
        <fullName evidence="2">Uncharacterized protein</fullName>
    </submittedName>
</protein>
<dbReference type="AlphaFoldDB" id="A0A0D6NLJ1"/>
<organism evidence="2 3">
    <name type="scientific">Acetobacter orientalis</name>
    <dbReference type="NCBI Taxonomy" id="146474"/>
    <lineage>
        <taxon>Bacteria</taxon>
        <taxon>Pseudomonadati</taxon>
        <taxon>Pseudomonadota</taxon>
        <taxon>Alphaproteobacteria</taxon>
        <taxon>Acetobacterales</taxon>
        <taxon>Acetobacteraceae</taxon>
        <taxon>Acetobacter</taxon>
    </lineage>
</organism>
<reference evidence="2 3" key="1">
    <citation type="submission" date="2012-11" db="EMBL/GenBank/DDBJ databases">
        <title>Whole genome sequence of Acetobacter orientalis 21F-2.</title>
        <authorList>
            <person name="Azuma Y."/>
            <person name="Higashiura N."/>
            <person name="Hirakawa H."/>
            <person name="Matsushita K."/>
        </authorList>
    </citation>
    <scope>NUCLEOTIDE SEQUENCE [LARGE SCALE GENOMIC DNA]</scope>
    <source>
        <strain evidence="2 3">21F-2</strain>
    </source>
</reference>
<dbReference type="STRING" id="1231341.Abor_031_080"/>
<keyword evidence="1" id="KW-0812">Transmembrane</keyword>
<gene>
    <name evidence="2" type="ORF">Abor_031_080</name>
</gene>
<dbReference type="RefSeq" id="WP_146855077.1">
    <property type="nucleotide sequence ID" value="NZ_BAMX01000031.1"/>
</dbReference>
<accession>A0A0D6NLJ1</accession>
<dbReference type="GeneID" id="76205049"/>
<comment type="caution">
    <text evidence="2">The sequence shown here is derived from an EMBL/GenBank/DDBJ whole genome shotgun (WGS) entry which is preliminary data.</text>
</comment>
<feature type="transmembrane region" description="Helical" evidence="1">
    <location>
        <begin position="43"/>
        <end position="65"/>
    </location>
</feature>
<proteinExistence type="predicted"/>
<dbReference type="InterPro" id="IPR045629">
    <property type="entry name" value="DUF6232"/>
</dbReference>
<dbReference type="Proteomes" id="UP000032670">
    <property type="component" value="Unassembled WGS sequence"/>
</dbReference>
<evidence type="ECO:0000313" key="3">
    <source>
        <dbReference type="Proteomes" id="UP000032670"/>
    </source>
</evidence>
<dbReference type="EMBL" id="BAMX01000031">
    <property type="protein sequence ID" value="GAN66914.1"/>
    <property type="molecule type" value="Genomic_DNA"/>
</dbReference>
<keyword evidence="3" id="KW-1185">Reference proteome</keyword>
<name>A0A0D6NLJ1_9PROT</name>
<feature type="transmembrane region" description="Helical" evidence="1">
    <location>
        <begin position="77"/>
        <end position="95"/>
    </location>
</feature>
<keyword evidence="1" id="KW-0472">Membrane</keyword>
<accession>A0A6N3STM8</accession>